<accession>A0ACC1HE54</accession>
<comment type="caution">
    <text evidence="1">The sequence shown here is derived from an EMBL/GenBank/DDBJ whole genome shotgun (WGS) entry which is preliminary data.</text>
</comment>
<protein>
    <submittedName>
        <fullName evidence="1">Uncharacterized protein</fullName>
    </submittedName>
</protein>
<sequence length="93" mass="9857">MAGVRPSVFTAEEARIGLASTCRIQRGFPGQVPPIHRDGSLGVSIPAMTVELQDSDSVGRHMKGPSSHLCFLQGVGDRAVCIRGKGADVRMLL</sequence>
<name>A0ACC1HE54_9FUNG</name>
<gene>
    <name evidence="1" type="ORF">EV182_002914</name>
</gene>
<reference evidence="1" key="1">
    <citation type="submission" date="2022-06" db="EMBL/GenBank/DDBJ databases">
        <title>Phylogenomic reconstructions and comparative analyses of Kickxellomycotina fungi.</title>
        <authorList>
            <person name="Reynolds N.K."/>
            <person name="Stajich J.E."/>
            <person name="Barry K."/>
            <person name="Grigoriev I.V."/>
            <person name="Crous P."/>
            <person name="Smith M.E."/>
        </authorList>
    </citation>
    <scope>NUCLEOTIDE SEQUENCE</scope>
    <source>
        <strain evidence="1">RSA 2271</strain>
    </source>
</reference>
<dbReference type="EMBL" id="JAMZIH010005816">
    <property type="protein sequence ID" value="KAJ1674616.1"/>
    <property type="molecule type" value="Genomic_DNA"/>
</dbReference>
<evidence type="ECO:0000313" key="1">
    <source>
        <dbReference type="EMBL" id="KAJ1674616.1"/>
    </source>
</evidence>
<evidence type="ECO:0000313" key="2">
    <source>
        <dbReference type="Proteomes" id="UP001145114"/>
    </source>
</evidence>
<keyword evidence="2" id="KW-1185">Reference proteome</keyword>
<proteinExistence type="predicted"/>
<organism evidence="1 2">
    <name type="scientific">Spiromyces aspiralis</name>
    <dbReference type="NCBI Taxonomy" id="68401"/>
    <lineage>
        <taxon>Eukaryota</taxon>
        <taxon>Fungi</taxon>
        <taxon>Fungi incertae sedis</taxon>
        <taxon>Zoopagomycota</taxon>
        <taxon>Kickxellomycotina</taxon>
        <taxon>Kickxellomycetes</taxon>
        <taxon>Kickxellales</taxon>
        <taxon>Kickxellaceae</taxon>
        <taxon>Spiromyces</taxon>
    </lineage>
</organism>
<dbReference type="Proteomes" id="UP001145114">
    <property type="component" value="Unassembled WGS sequence"/>
</dbReference>